<reference evidence="9 10" key="1">
    <citation type="submission" date="2023-01" db="EMBL/GenBank/DDBJ databases">
        <authorList>
            <person name="Whitehead M."/>
        </authorList>
    </citation>
    <scope>NUCLEOTIDE SEQUENCE [LARGE SCALE GENOMIC DNA]</scope>
</reference>
<dbReference type="InterPro" id="IPR027806">
    <property type="entry name" value="HARBI1_dom"/>
</dbReference>
<dbReference type="Pfam" id="PF13359">
    <property type="entry name" value="DDE_Tnp_4"/>
    <property type="match status" value="1"/>
</dbReference>
<dbReference type="PANTHER" id="PTHR22930:SF284">
    <property type="entry name" value="DDE TNP4 DOMAIN-CONTAINING PROTEIN"/>
    <property type="match status" value="1"/>
</dbReference>
<protein>
    <recommendedName>
        <fullName evidence="8">DDE Tnp4 domain-containing protein</fullName>
    </recommendedName>
</protein>
<evidence type="ECO:0000256" key="2">
    <source>
        <dbReference type="ARBA" id="ARBA00004123"/>
    </source>
</evidence>
<evidence type="ECO:0000259" key="8">
    <source>
        <dbReference type="Pfam" id="PF13359"/>
    </source>
</evidence>
<comment type="cofactor">
    <cofactor evidence="1">
        <name>a divalent metal cation</name>
        <dbReference type="ChEBI" id="CHEBI:60240"/>
    </cofactor>
</comment>
<dbReference type="PANTHER" id="PTHR22930">
    <property type="match status" value="1"/>
</dbReference>
<dbReference type="AlphaFoldDB" id="A0AAV0WML7"/>
<accession>A0AAV0WML7</accession>
<dbReference type="GO" id="GO:0016787">
    <property type="term" value="F:hydrolase activity"/>
    <property type="evidence" value="ECO:0007669"/>
    <property type="project" value="UniProtKB-KW"/>
</dbReference>
<comment type="similarity">
    <text evidence="3">Belongs to the HARBI1 family.</text>
</comment>
<gene>
    <name evidence="9" type="ORF">MEUPH1_LOCUS12443</name>
</gene>
<evidence type="ECO:0000313" key="9">
    <source>
        <dbReference type="EMBL" id="CAI6356741.1"/>
    </source>
</evidence>
<feature type="domain" description="DDE Tnp4" evidence="8">
    <location>
        <begin position="172"/>
        <end position="337"/>
    </location>
</feature>
<keyword evidence="4" id="KW-0540">Nuclease</keyword>
<evidence type="ECO:0000313" key="10">
    <source>
        <dbReference type="Proteomes" id="UP001160148"/>
    </source>
</evidence>
<dbReference type="GO" id="GO:0004518">
    <property type="term" value="F:nuclease activity"/>
    <property type="evidence" value="ECO:0007669"/>
    <property type="project" value="UniProtKB-KW"/>
</dbReference>
<dbReference type="Proteomes" id="UP001160148">
    <property type="component" value="Unassembled WGS sequence"/>
</dbReference>
<keyword evidence="7" id="KW-0539">Nucleus</keyword>
<keyword evidence="10" id="KW-1185">Reference proteome</keyword>
<dbReference type="GO" id="GO:0005634">
    <property type="term" value="C:nucleus"/>
    <property type="evidence" value="ECO:0007669"/>
    <property type="project" value="UniProtKB-SubCell"/>
</dbReference>
<keyword evidence="6" id="KW-0378">Hydrolase</keyword>
<evidence type="ECO:0000256" key="1">
    <source>
        <dbReference type="ARBA" id="ARBA00001968"/>
    </source>
</evidence>
<comment type="subcellular location">
    <subcellularLocation>
        <location evidence="2">Nucleus</location>
    </subcellularLocation>
</comment>
<evidence type="ECO:0000256" key="4">
    <source>
        <dbReference type="ARBA" id="ARBA00022722"/>
    </source>
</evidence>
<keyword evidence="5" id="KW-0479">Metal-binding</keyword>
<sequence length="414" mass="48179">MATNEDALAVLGLLIAMKNNAIKKRKRRLWCKNWLQKRNEYSHINLLTEFKLFPKDWHNYLRMDEETYFQLLSLVTPFIKKKDTVMRKSISPHERLTATLRFLATGRSYEDLKFSTIISPQALGYIIPETCEAMYKVLHKDYLKFPRTSEEWRNISQRYEKNWNFPHCLGAMDGKHISIVPPSGSGSEFFNYKGRHSMVLLAIVNADYQFIMCDFGTNGRISDGGVLNNTKFYEKFQNGDLKIPDMETVKDTSRKLPYVFVADDAFPLQINIMKPFRQAALVSIERKVFNYRLSRARRIVENVFGIMAARFRIFHTQINLEPKNIDSIVMACCVLHNFLMKSAPNTYAPTEVLDHDDIENGITTFGLDSQDSNMDRLDRRTQGNTNNAAKNVREDFMSYFSNEGKVPWQLNFVY</sequence>
<proteinExistence type="inferred from homology"/>
<dbReference type="InterPro" id="IPR045249">
    <property type="entry name" value="HARBI1-like"/>
</dbReference>
<evidence type="ECO:0000256" key="5">
    <source>
        <dbReference type="ARBA" id="ARBA00022723"/>
    </source>
</evidence>
<evidence type="ECO:0000256" key="6">
    <source>
        <dbReference type="ARBA" id="ARBA00022801"/>
    </source>
</evidence>
<evidence type="ECO:0000256" key="3">
    <source>
        <dbReference type="ARBA" id="ARBA00006958"/>
    </source>
</evidence>
<dbReference type="GO" id="GO:0046872">
    <property type="term" value="F:metal ion binding"/>
    <property type="evidence" value="ECO:0007669"/>
    <property type="project" value="UniProtKB-KW"/>
</dbReference>
<comment type="caution">
    <text evidence="9">The sequence shown here is derived from an EMBL/GenBank/DDBJ whole genome shotgun (WGS) entry which is preliminary data.</text>
</comment>
<name>A0AAV0WML7_9HEMI</name>
<organism evidence="9 10">
    <name type="scientific">Macrosiphum euphorbiae</name>
    <name type="common">potato aphid</name>
    <dbReference type="NCBI Taxonomy" id="13131"/>
    <lineage>
        <taxon>Eukaryota</taxon>
        <taxon>Metazoa</taxon>
        <taxon>Ecdysozoa</taxon>
        <taxon>Arthropoda</taxon>
        <taxon>Hexapoda</taxon>
        <taxon>Insecta</taxon>
        <taxon>Pterygota</taxon>
        <taxon>Neoptera</taxon>
        <taxon>Paraneoptera</taxon>
        <taxon>Hemiptera</taxon>
        <taxon>Sternorrhyncha</taxon>
        <taxon>Aphidomorpha</taxon>
        <taxon>Aphidoidea</taxon>
        <taxon>Aphididae</taxon>
        <taxon>Macrosiphini</taxon>
        <taxon>Macrosiphum</taxon>
    </lineage>
</organism>
<dbReference type="EMBL" id="CARXXK010000002">
    <property type="protein sequence ID" value="CAI6356741.1"/>
    <property type="molecule type" value="Genomic_DNA"/>
</dbReference>
<evidence type="ECO:0000256" key="7">
    <source>
        <dbReference type="ARBA" id="ARBA00023242"/>
    </source>
</evidence>